<comment type="caution">
    <text evidence="6">The sequence shown here is derived from an EMBL/GenBank/DDBJ whole genome shotgun (WGS) entry which is preliminary data.</text>
</comment>
<name>A0A2V3IMK0_9FLOR</name>
<proteinExistence type="inferred from homology"/>
<accession>A0A2V3IMK0</accession>
<dbReference type="STRING" id="448386.A0A2V3IMK0"/>
<dbReference type="Proteomes" id="UP000247409">
    <property type="component" value="Unassembled WGS sequence"/>
</dbReference>
<dbReference type="GO" id="GO:0006412">
    <property type="term" value="P:translation"/>
    <property type="evidence" value="ECO:0007669"/>
    <property type="project" value="InterPro"/>
</dbReference>
<evidence type="ECO:0000313" key="7">
    <source>
        <dbReference type="Proteomes" id="UP000247409"/>
    </source>
</evidence>
<evidence type="ECO:0000256" key="1">
    <source>
        <dbReference type="ARBA" id="ARBA00008434"/>
    </source>
</evidence>
<dbReference type="HAMAP" id="MF_01343_B">
    <property type="entry name" value="Ribosomal_uS15_B"/>
    <property type="match status" value="1"/>
</dbReference>
<evidence type="ECO:0000313" key="6">
    <source>
        <dbReference type="EMBL" id="PXF43303.1"/>
    </source>
</evidence>
<dbReference type="GO" id="GO:0003735">
    <property type="term" value="F:structural constituent of ribosome"/>
    <property type="evidence" value="ECO:0007669"/>
    <property type="project" value="InterPro"/>
</dbReference>
<organism evidence="6 7">
    <name type="scientific">Gracilariopsis chorda</name>
    <dbReference type="NCBI Taxonomy" id="448386"/>
    <lineage>
        <taxon>Eukaryota</taxon>
        <taxon>Rhodophyta</taxon>
        <taxon>Florideophyceae</taxon>
        <taxon>Rhodymeniophycidae</taxon>
        <taxon>Gracilariales</taxon>
        <taxon>Gracilariaceae</taxon>
        <taxon>Gracilariopsis</taxon>
    </lineage>
</organism>
<dbReference type="AlphaFoldDB" id="A0A2V3IMK0"/>
<gene>
    <name evidence="6" type="ORF">BWQ96_06942</name>
</gene>
<dbReference type="InterPro" id="IPR005290">
    <property type="entry name" value="Ribosomal_uS15_bac-type"/>
</dbReference>
<dbReference type="GO" id="GO:1990904">
    <property type="term" value="C:ribonucleoprotein complex"/>
    <property type="evidence" value="ECO:0007669"/>
    <property type="project" value="UniProtKB-KW"/>
</dbReference>
<reference evidence="6 7" key="1">
    <citation type="journal article" date="2018" name="Mol. Biol. Evol.">
        <title>Analysis of the draft genome of the red seaweed Gracilariopsis chorda provides insights into genome size evolution in Rhodophyta.</title>
        <authorList>
            <person name="Lee J."/>
            <person name="Yang E.C."/>
            <person name="Graf L."/>
            <person name="Yang J.H."/>
            <person name="Qiu H."/>
            <person name="Zel Zion U."/>
            <person name="Chan C.X."/>
            <person name="Stephens T.G."/>
            <person name="Weber A.P.M."/>
            <person name="Boo G.H."/>
            <person name="Boo S.M."/>
            <person name="Kim K.M."/>
            <person name="Shin Y."/>
            <person name="Jung M."/>
            <person name="Lee S.J."/>
            <person name="Yim H.S."/>
            <person name="Lee J.H."/>
            <person name="Bhattacharya D."/>
            <person name="Yoon H.S."/>
        </authorList>
    </citation>
    <scope>NUCLEOTIDE SEQUENCE [LARGE SCALE GENOMIC DNA]</scope>
    <source>
        <strain evidence="6 7">SKKU-2015</strain>
        <tissue evidence="6">Whole body</tissue>
    </source>
</reference>
<feature type="region of interest" description="Disordered" evidence="5">
    <location>
        <begin position="43"/>
        <end position="107"/>
    </location>
</feature>
<dbReference type="EMBL" id="NBIV01000129">
    <property type="protein sequence ID" value="PXF43303.1"/>
    <property type="molecule type" value="Genomic_DNA"/>
</dbReference>
<evidence type="ECO:0000256" key="5">
    <source>
        <dbReference type="SAM" id="MobiDB-lite"/>
    </source>
</evidence>
<dbReference type="SMART" id="SM01387">
    <property type="entry name" value="Ribosomal_S15"/>
    <property type="match status" value="1"/>
</dbReference>
<evidence type="ECO:0000256" key="3">
    <source>
        <dbReference type="ARBA" id="ARBA00023274"/>
    </source>
</evidence>
<dbReference type="GO" id="GO:0005737">
    <property type="term" value="C:cytoplasm"/>
    <property type="evidence" value="ECO:0007669"/>
    <property type="project" value="UniProtKB-ARBA"/>
</dbReference>
<dbReference type="GO" id="GO:0005840">
    <property type="term" value="C:ribosome"/>
    <property type="evidence" value="ECO:0007669"/>
    <property type="project" value="UniProtKB-KW"/>
</dbReference>
<dbReference type="CDD" id="cd00353">
    <property type="entry name" value="Ribosomal_S15p_S13e"/>
    <property type="match status" value="1"/>
</dbReference>
<evidence type="ECO:0000256" key="4">
    <source>
        <dbReference type="RuleBase" id="RU003919"/>
    </source>
</evidence>
<evidence type="ECO:0000256" key="2">
    <source>
        <dbReference type="ARBA" id="ARBA00022980"/>
    </source>
</evidence>
<feature type="compositionally biased region" description="Polar residues" evidence="5">
    <location>
        <begin position="79"/>
        <end position="91"/>
    </location>
</feature>
<dbReference type="InterPro" id="IPR000589">
    <property type="entry name" value="Ribosomal_uS15"/>
</dbReference>
<dbReference type="Pfam" id="PF00312">
    <property type="entry name" value="Ribosomal_S15"/>
    <property type="match status" value="1"/>
</dbReference>
<keyword evidence="3 4" id="KW-0687">Ribonucleoprotein</keyword>
<sequence>MNPAFAASTLPVSTTQFHGHTTLRVSSRPTYITSRHRAARMLGDDTLSGDGDAQAVPSPAPQEASRPASSPIAPKMPSSIASEGENVTSAEAAQPPPGDTSFFSASALGDMPEEDDIELDESELEPLDPPAAWTNKQTIIEAQQKFKIHETDTGSPEFQIATLTTRIKYLTNHLKENPKDYSTARGLLKMVSTRRRLLKYVKKEDPKRFDNIVAGLNIRVSQKLRQL</sequence>
<keyword evidence="2 4" id="KW-0689">Ribosomal protein</keyword>
<dbReference type="NCBIfam" id="TIGR00952">
    <property type="entry name" value="S15_bact"/>
    <property type="match status" value="1"/>
</dbReference>
<dbReference type="Gene3D" id="1.10.287.10">
    <property type="entry name" value="S15/NS1, RNA-binding"/>
    <property type="match status" value="1"/>
</dbReference>
<dbReference type="SUPFAM" id="SSF47060">
    <property type="entry name" value="S15/NS1 RNA-binding domain"/>
    <property type="match status" value="1"/>
</dbReference>
<dbReference type="InterPro" id="IPR009068">
    <property type="entry name" value="uS15_NS1_RNA-bd_sf"/>
</dbReference>
<dbReference type="PANTHER" id="PTHR23321:SF26">
    <property type="entry name" value="SMALL RIBOSOMAL SUBUNIT PROTEIN US15M"/>
    <property type="match status" value="1"/>
</dbReference>
<dbReference type="PANTHER" id="PTHR23321">
    <property type="entry name" value="RIBOSOMAL PROTEIN S15, BACTERIAL AND ORGANELLAR"/>
    <property type="match status" value="1"/>
</dbReference>
<dbReference type="PROSITE" id="PS00362">
    <property type="entry name" value="RIBOSOMAL_S15"/>
    <property type="match status" value="1"/>
</dbReference>
<dbReference type="Gene3D" id="6.10.250.3130">
    <property type="match status" value="1"/>
</dbReference>
<protein>
    <submittedName>
        <fullName evidence="6">30S ribosomal protein S15</fullName>
    </submittedName>
</protein>
<comment type="similarity">
    <text evidence="1 4">Belongs to the universal ribosomal protein uS15 family.</text>
</comment>
<dbReference type="OrthoDB" id="441444at2759"/>
<keyword evidence="7" id="KW-1185">Reference proteome</keyword>